<reference evidence="3" key="1">
    <citation type="submission" date="2020-06" db="EMBL/GenBank/DDBJ databases">
        <title>REHAB project genomes.</title>
        <authorList>
            <person name="Shaw L.P."/>
        </authorList>
    </citation>
    <scope>NUCLEOTIDE SEQUENCE [LARGE SCALE GENOMIC DNA]</scope>
    <source>
        <strain evidence="3">RHBSTW-00370</strain>
    </source>
</reference>
<reference evidence="2" key="2">
    <citation type="journal article" date="2021" name="Microb. Genom.">
        <title>A genomic epidemiological study shows that prevalence of antimicrobial resistance in Enterobacterales is associated with the livestock host, as well as antimicrobial usage.</title>
        <authorList>
            <person name="AbuOun M."/>
            <person name="Jones H."/>
            <person name="Stubberfield E."/>
            <person name="Gilson D."/>
            <person name="Shaw L.P."/>
            <person name="Hubbard A.T.M."/>
            <person name="Chau K.K."/>
            <person name="Sebra R."/>
            <person name="Peto T.E.A."/>
            <person name="Crook D.W."/>
            <person name="Read D.S."/>
            <person name="Gweon H.S."/>
            <person name="Walker A.S."/>
            <person name="Stoesser N."/>
            <person name="Smith R.P."/>
            <person name="Anjum M.F."/>
            <person name="On Behalf Of The Rehab Consortium."/>
        </authorList>
    </citation>
    <scope>NUCLEOTIDE SEQUENCE</scope>
    <source>
        <strain evidence="2">RHBSTW-00370</strain>
    </source>
</reference>
<dbReference type="RefSeq" id="WP_032941311.1">
    <property type="nucleotide sequence ID" value="NZ_BHWY01000003.1"/>
</dbReference>
<evidence type="ECO:0000313" key="2">
    <source>
        <dbReference type="EMBL" id="QLV30849.1"/>
    </source>
</evidence>
<sequence length="260" mass="28402">MISFWFKEIFQRVIYHQSSVTGKMRLISLIKSRIHRWLCCAGGIFCLLITKAYAENTVDVSFSAEMIPAACRVSLDNGGTVDYGTLSLSSIRSSSPYLLTPRVIGLHIQCESLRQVAWMVNDEKAETRVRNLIIDSHDDKTSGRHSSDTLFGLGVTSGQKPIGGYLITALAGESAVEGDIASWGYQTGEQERSMWQSAGTALTLISGIMRLTPVDAKNNPVAIRQLTIPLRISAAIASDGLSLQDETELQGEATISLIYL</sequence>
<name>A0A0D7LUX8_CITFR</name>
<protein>
    <submittedName>
        <fullName evidence="1">DUF1120 domain-containing protein</fullName>
    </submittedName>
</protein>
<dbReference type="AlphaFoldDB" id="A0A0D7LUX8"/>
<dbReference type="InterPro" id="IPR010546">
    <property type="entry name" value="DUF1120"/>
</dbReference>
<evidence type="ECO:0000313" key="3">
    <source>
        <dbReference type="Proteomes" id="UP000512222"/>
    </source>
</evidence>
<evidence type="ECO:0000313" key="1">
    <source>
        <dbReference type="EMBL" id="EMN4144187.1"/>
    </source>
</evidence>
<dbReference type="Proteomes" id="UP000512222">
    <property type="component" value="Chromosome"/>
</dbReference>
<gene>
    <name evidence="2" type="ORF">HV178_13040</name>
    <name evidence="1" type="ORF">PQQ21_001408</name>
</gene>
<accession>A0A0D7LUX8</accession>
<organism evidence="1">
    <name type="scientific">Citrobacter freundii</name>
    <dbReference type="NCBI Taxonomy" id="546"/>
    <lineage>
        <taxon>Bacteria</taxon>
        <taxon>Pseudomonadati</taxon>
        <taxon>Pseudomonadota</taxon>
        <taxon>Gammaproteobacteria</taxon>
        <taxon>Enterobacterales</taxon>
        <taxon>Enterobacteriaceae</taxon>
        <taxon>Citrobacter</taxon>
        <taxon>Citrobacter freundii complex</taxon>
    </lineage>
</organism>
<proteinExistence type="predicted"/>
<dbReference type="EMBL" id="CP056573">
    <property type="protein sequence ID" value="QLV30849.1"/>
    <property type="molecule type" value="Genomic_DNA"/>
</dbReference>
<dbReference type="EMBL" id="ABKLER030000005">
    <property type="protein sequence ID" value="EMN4144187.1"/>
    <property type="molecule type" value="Genomic_DNA"/>
</dbReference>
<dbReference type="Pfam" id="PF06551">
    <property type="entry name" value="DUF1120"/>
    <property type="match status" value="1"/>
</dbReference>
<reference evidence="1" key="3">
    <citation type="submission" date="2024-02" db="EMBL/GenBank/DDBJ databases">
        <authorList>
            <consortium name="Clinical and Environmental Microbiology Branch: Whole genome sequencing antimicrobial resistance pathogens in the healthcare setting"/>
        </authorList>
    </citation>
    <scope>NUCLEOTIDE SEQUENCE</scope>
    <source>
        <strain evidence="1">2023GN-00102</strain>
    </source>
</reference>